<dbReference type="Proteomes" id="UP001314170">
    <property type="component" value="Unassembled WGS sequence"/>
</dbReference>
<sequence length="66" mass="7409">MEPGLHLETLRSLVPGTDKAFLVGVDYLEFRQIFQKIFKDGKEGLQVSICKQGEGTQIGYCKFKAT</sequence>
<evidence type="ECO:0000313" key="1">
    <source>
        <dbReference type="EMBL" id="CAK7324765.1"/>
    </source>
</evidence>
<comment type="caution">
    <text evidence="1">The sequence shown here is derived from an EMBL/GenBank/DDBJ whole genome shotgun (WGS) entry which is preliminary data.</text>
</comment>
<dbReference type="EMBL" id="CAWUPB010000653">
    <property type="protein sequence ID" value="CAK7324765.1"/>
    <property type="molecule type" value="Genomic_DNA"/>
</dbReference>
<gene>
    <name evidence="1" type="ORF">DCAF_LOCUS2431</name>
</gene>
<dbReference type="AlphaFoldDB" id="A0AAV1QVE5"/>
<protein>
    <submittedName>
        <fullName evidence="1">Uncharacterized protein</fullName>
    </submittedName>
</protein>
<accession>A0AAV1QVE5</accession>
<evidence type="ECO:0000313" key="2">
    <source>
        <dbReference type="Proteomes" id="UP001314170"/>
    </source>
</evidence>
<name>A0AAV1QVE5_9ROSI</name>
<reference evidence="1 2" key="1">
    <citation type="submission" date="2024-01" db="EMBL/GenBank/DDBJ databases">
        <authorList>
            <person name="Waweru B."/>
        </authorList>
    </citation>
    <scope>NUCLEOTIDE SEQUENCE [LARGE SCALE GENOMIC DNA]</scope>
</reference>
<proteinExistence type="predicted"/>
<keyword evidence="2" id="KW-1185">Reference proteome</keyword>
<organism evidence="1 2">
    <name type="scientific">Dovyalis caffra</name>
    <dbReference type="NCBI Taxonomy" id="77055"/>
    <lineage>
        <taxon>Eukaryota</taxon>
        <taxon>Viridiplantae</taxon>
        <taxon>Streptophyta</taxon>
        <taxon>Embryophyta</taxon>
        <taxon>Tracheophyta</taxon>
        <taxon>Spermatophyta</taxon>
        <taxon>Magnoliopsida</taxon>
        <taxon>eudicotyledons</taxon>
        <taxon>Gunneridae</taxon>
        <taxon>Pentapetalae</taxon>
        <taxon>rosids</taxon>
        <taxon>fabids</taxon>
        <taxon>Malpighiales</taxon>
        <taxon>Salicaceae</taxon>
        <taxon>Flacourtieae</taxon>
        <taxon>Dovyalis</taxon>
    </lineage>
</organism>